<dbReference type="GeneID" id="108015860"/>
<gene>
    <name evidence="8" type="primary">LOC108015860</name>
</gene>
<keyword evidence="7" id="KW-1185">Reference proteome</keyword>
<feature type="domain" description="HAT C-terminal dimerisation" evidence="6">
    <location>
        <begin position="163"/>
        <end position="241"/>
    </location>
</feature>
<dbReference type="Pfam" id="PF05699">
    <property type="entry name" value="Dimer_Tnp_hAT"/>
    <property type="match status" value="1"/>
</dbReference>
<dbReference type="AlphaFoldDB" id="A0AB39ZKS1"/>
<sequence>MLNADEINLLTDICELLKMFDDATHYVSGDTKVTISLIIPVACGLYPNLEKITTKLQTTEGLEVCELLKKGVEARLFQFEKRTVTGIATMLDPRFKKEAFRSPFNAAEAMKALEDELTISPTIELEPEEQSQIGVDGLSLIGYVEEKCQTKIKNKRVDLILALRQYTEKPNSMQSLDPLTYWKTHFLEYPSLAKVVKRYLCIPASSTESERMFSRAGQIISDRRTYLKPKHLNTLLMLKKNQWLLN</sequence>
<keyword evidence="2" id="KW-0479">Metal-binding</keyword>
<evidence type="ECO:0000256" key="4">
    <source>
        <dbReference type="ARBA" id="ARBA00022833"/>
    </source>
</evidence>
<keyword evidence="4" id="KW-0862">Zinc</keyword>
<dbReference type="RefSeq" id="XP_016937916.3">
    <property type="nucleotide sequence ID" value="XM_017082427.4"/>
</dbReference>
<dbReference type="InterPro" id="IPR052035">
    <property type="entry name" value="ZnF_BED_domain_contain"/>
</dbReference>
<dbReference type="InterPro" id="IPR008906">
    <property type="entry name" value="HATC_C_dom"/>
</dbReference>
<keyword evidence="3" id="KW-0863">Zinc-finger</keyword>
<accession>A0AB39ZKS1</accession>
<dbReference type="GO" id="GO:0005634">
    <property type="term" value="C:nucleus"/>
    <property type="evidence" value="ECO:0007669"/>
    <property type="project" value="UniProtKB-SubCell"/>
</dbReference>
<protein>
    <submittedName>
        <fullName evidence="8">E3 SUMO-protein ligase ZBED1</fullName>
    </submittedName>
</protein>
<reference evidence="8" key="1">
    <citation type="submission" date="2025-08" db="UniProtKB">
        <authorList>
            <consortium name="RefSeq"/>
        </authorList>
    </citation>
    <scope>IDENTIFICATION</scope>
</reference>
<evidence type="ECO:0000259" key="6">
    <source>
        <dbReference type="Pfam" id="PF05699"/>
    </source>
</evidence>
<evidence type="ECO:0000256" key="5">
    <source>
        <dbReference type="ARBA" id="ARBA00023242"/>
    </source>
</evidence>
<keyword evidence="8" id="KW-0436">Ligase</keyword>
<dbReference type="Proteomes" id="UP001652628">
    <property type="component" value="Unplaced"/>
</dbReference>
<comment type="subcellular location">
    <subcellularLocation>
        <location evidence="1">Nucleus</location>
    </subcellularLocation>
</comment>
<dbReference type="PANTHER" id="PTHR46481:SF10">
    <property type="entry name" value="ZINC FINGER BED DOMAIN-CONTAINING PROTEIN 39"/>
    <property type="match status" value="1"/>
</dbReference>
<evidence type="ECO:0000256" key="2">
    <source>
        <dbReference type="ARBA" id="ARBA00022723"/>
    </source>
</evidence>
<dbReference type="GO" id="GO:0046983">
    <property type="term" value="F:protein dimerization activity"/>
    <property type="evidence" value="ECO:0007669"/>
    <property type="project" value="InterPro"/>
</dbReference>
<evidence type="ECO:0000313" key="7">
    <source>
        <dbReference type="Proteomes" id="UP001652628"/>
    </source>
</evidence>
<proteinExistence type="predicted"/>
<evidence type="ECO:0000256" key="1">
    <source>
        <dbReference type="ARBA" id="ARBA00004123"/>
    </source>
</evidence>
<organism evidence="7 8">
    <name type="scientific">Drosophila suzukii</name>
    <name type="common">Spotted-wing drosophila fruit fly</name>
    <dbReference type="NCBI Taxonomy" id="28584"/>
    <lineage>
        <taxon>Eukaryota</taxon>
        <taxon>Metazoa</taxon>
        <taxon>Ecdysozoa</taxon>
        <taxon>Arthropoda</taxon>
        <taxon>Hexapoda</taxon>
        <taxon>Insecta</taxon>
        <taxon>Pterygota</taxon>
        <taxon>Neoptera</taxon>
        <taxon>Endopterygota</taxon>
        <taxon>Diptera</taxon>
        <taxon>Brachycera</taxon>
        <taxon>Muscomorpha</taxon>
        <taxon>Ephydroidea</taxon>
        <taxon>Drosophilidae</taxon>
        <taxon>Drosophila</taxon>
        <taxon>Sophophora</taxon>
    </lineage>
</organism>
<keyword evidence="5" id="KW-0539">Nucleus</keyword>
<name>A0AB39ZKS1_DROSZ</name>
<evidence type="ECO:0000256" key="3">
    <source>
        <dbReference type="ARBA" id="ARBA00022771"/>
    </source>
</evidence>
<dbReference type="InterPro" id="IPR012337">
    <property type="entry name" value="RNaseH-like_sf"/>
</dbReference>
<dbReference type="SUPFAM" id="SSF53098">
    <property type="entry name" value="Ribonuclease H-like"/>
    <property type="match status" value="1"/>
</dbReference>
<dbReference type="PANTHER" id="PTHR46481">
    <property type="entry name" value="ZINC FINGER BED DOMAIN-CONTAINING PROTEIN 4"/>
    <property type="match status" value="1"/>
</dbReference>
<dbReference type="GO" id="GO:0008270">
    <property type="term" value="F:zinc ion binding"/>
    <property type="evidence" value="ECO:0007669"/>
    <property type="project" value="UniProtKB-KW"/>
</dbReference>
<evidence type="ECO:0000313" key="8">
    <source>
        <dbReference type="RefSeq" id="XP_016937916.3"/>
    </source>
</evidence>